<dbReference type="AlphaFoldDB" id="A0AAX4JBV4"/>
<proteinExistence type="predicted"/>
<keyword evidence="2" id="KW-1185">Reference proteome</keyword>
<dbReference type="RefSeq" id="XP_065329507.1">
    <property type="nucleotide sequence ID" value="XM_065473435.1"/>
</dbReference>
<name>A0AAX4JBV4_9MICR</name>
<reference evidence="1" key="1">
    <citation type="journal article" date="2024" name="BMC Genomics">
        <title>Functional annotation of a divergent genome using sequence and structure-based similarity.</title>
        <authorList>
            <person name="Svedberg D."/>
            <person name="Winiger R.R."/>
            <person name="Berg A."/>
            <person name="Sharma H."/>
            <person name="Tellgren-Roth C."/>
            <person name="Debrunner-Vossbrinck B.A."/>
            <person name="Vossbrinck C.R."/>
            <person name="Barandun J."/>
        </authorList>
    </citation>
    <scope>NUCLEOTIDE SEQUENCE</scope>
    <source>
        <strain evidence="1">Illinois isolate</strain>
    </source>
</reference>
<evidence type="ECO:0000313" key="1">
    <source>
        <dbReference type="EMBL" id="WUR03362.1"/>
    </source>
</evidence>
<dbReference type="GeneID" id="90541174"/>
<evidence type="ECO:0000313" key="2">
    <source>
        <dbReference type="Proteomes" id="UP001334084"/>
    </source>
</evidence>
<dbReference type="Proteomes" id="UP001334084">
    <property type="component" value="Chromosome 4"/>
</dbReference>
<gene>
    <name evidence="1" type="ORF">VNE69_04184</name>
</gene>
<protein>
    <submittedName>
        <fullName evidence="1">Uncharacterized protein</fullName>
    </submittedName>
</protein>
<sequence>MKIKINSLDTLISQICKKLPPSSKEDLKVLNKLKLFIDKNTIPNNDTRKTEYTDILFNKTLDISYLRRDFCKEINEEYKKWTLMYKSIITSQLVDNISTVVHNEINISTNDLEDIKKMNEESVKLLERMDKILVERKGHYNTEKGIIKYFRSL</sequence>
<organism evidence="1 2">
    <name type="scientific">Vairimorpha necatrix</name>
    <dbReference type="NCBI Taxonomy" id="6039"/>
    <lineage>
        <taxon>Eukaryota</taxon>
        <taxon>Fungi</taxon>
        <taxon>Fungi incertae sedis</taxon>
        <taxon>Microsporidia</taxon>
        <taxon>Nosematidae</taxon>
        <taxon>Vairimorpha</taxon>
    </lineage>
</organism>
<dbReference type="EMBL" id="CP142729">
    <property type="protein sequence ID" value="WUR03362.1"/>
    <property type="molecule type" value="Genomic_DNA"/>
</dbReference>
<accession>A0AAX4JBV4</accession>
<dbReference type="KEGG" id="vnx:VNE69_04184"/>